<keyword evidence="2" id="KW-1185">Reference proteome</keyword>
<protein>
    <submittedName>
        <fullName evidence="1">Uncharacterized protein</fullName>
    </submittedName>
</protein>
<dbReference type="AlphaFoldDB" id="A0A4C1SIT2"/>
<proteinExistence type="predicted"/>
<evidence type="ECO:0000313" key="1">
    <source>
        <dbReference type="EMBL" id="GBP01128.1"/>
    </source>
</evidence>
<name>A0A4C1SIT2_EUMVA</name>
<evidence type="ECO:0000313" key="2">
    <source>
        <dbReference type="Proteomes" id="UP000299102"/>
    </source>
</evidence>
<accession>A0A4C1SIT2</accession>
<dbReference type="EMBL" id="BGZK01003423">
    <property type="protein sequence ID" value="GBP01128.1"/>
    <property type="molecule type" value="Genomic_DNA"/>
</dbReference>
<reference evidence="1 2" key="1">
    <citation type="journal article" date="2019" name="Commun. Biol.">
        <title>The bagworm genome reveals a unique fibroin gene that provides high tensile strength.</title>
        <authorList>
            <person name="Kono N."/>
            <person name="Nakamura H."/>
            <person name="Ohtoshi R."/>
            <person name="Tomita M."/>
            <person name="Numata K."/>
            <person name="Arakawa K."/>
        </authorList>
    </citation>
    <scope>NUCLEOTIDE SEQUENCE [LARGE SCALE GENOMIC DNA]</scope>
</reference>
<gene>
    <name evidence="1" type="ORF">EVAR_90760_1</name>
</gene>
<comment type="caution">
    <text evidence="1">The sequence shown here is derived from an EMBL/GenBank/DDBJ whole genome shotgun (WGS) entry which is preliminary data.</text>
</comment>
<sequence>MERSRRGQKPLSKATERELIMDAKTANAQRAYKNRIYLRAFKSGPVRLIMKRLRARRMRRDDAVLDYGSLSKTIEPPWTLIAPDNITQYSKAVTEYQSAPDAAQLRRIQRGMDVGME</sequence>
<organism evidence="1 2">
    <name type="scientific">Eumeta variegata</name>
    <name type="common">Bagworm moth</name>
    <name type="synonym">Eumeta japonica</name>
    <dbReference type="NCBI Taxonomy" id="151549"/>
    <lineage>
        <taxon>Eukaryota</taxon>
        <taxon>Metazoa</taxon>
        <taxon>Ecdysozoa</taxon>
        <taxon>Arthropoda</taxon>
        <taxon>Hexapoda</taxon>
        <taxon>Insecta</taxon>
        <taxon>Pterygota</taxon>
        <taxon>Neoptera</taxon>
        <taxon>Endopterygota</taxon>
        <taxon>Lepidoptera</taxon>
        <taxon>Glossata</taxon>
        <taxon>Ditrysia</taxon>
        <taxon>Tineoidea</taxon>
        <taxon>Psychidae</taxon>
        <taxon>Oiketicinae</taxon>
        <taxon>Eumeta</taxon>
    </lineage>
</organism>
<dbReference type="Proteomes" id="UP000299102">
    <property type="component" value="Unassembled WGS sequence"/>
</dbReference>